<evidence type="ECO:0000313" key="4">
    <source>
        <dbReference type="EMBL" id="MBM9467332.1"/>
    </source>
</evidence>
<feature type="transmembrane region" description="Helical" evidence="2">
    <location>
        <begin position="233"/>
        <end position="254"/>
    </location>
</feature>
<dbReference type="PANTHER" id="PTHR19372:SF7">
    <property type="entry name" value="SULFITE OXIDASE, MITOCHONDRIAL"/>
    <property type="match status" value="1"/>
</dbReference>
<dbReference type="EMBL" id="JAERWK010000010">
    <property type="protein sequence ID" value="MBM9467332.1"/>
    <property type="molecule type" value="Genomic_DNA"/>
</dbReference>
<dbReference type="InterPro" id="IPR036374">
    <property type="entry name" value="OxRdtase_Mopterin-bd_sf"/>
</dbReference>
<gene>
    <name evidence="4" type="ORF">JL106_08575</name>
</gene>
<dbReference type="PANTHER" id="PTHR19372">
    <property type="entry name" value="SULFITE REDUCTASE"/>
    <property type="match status" value="1"/>
</dbReference>
<dbReference type="Gene3D" id="2.60.40.650">
    <property type="match status" value="1"/>
</dbReference>
<evidence type="ECO:0000313" key="5">
    <source>
        <dbReference type="Proteomes" id="UP000663792"/>
    </source>
</evidence>
<feature type="transmembrane region" description="Helical" evidence="2">
    <location>
        <begin position="93"/>
        <end position="113"/>
    </location>
</feature>
<dbReference type="GO" id="GO:0043546">
    <property type="term" value="F:molybdopterin cofactor binding"/>
    <property type="evidence" value="ECO:0007669"/>
    <property type="project" value="TreeGrafter"/>
</dbReference>
<dbReference type="GO" id="GO:0020037">
    <property type="term" value="F:heme binding"/>
    <property type="evidence" value="ECO:0007669"/>
    <property type="project" value="TreeGrafter"/>
</dbReference>
<feature type="compositionally biased region" description="Low complexity" evidence="1">
    <location>
        <begin position="183"/>
        <end position="197"/>
    </location>
</feature>
<dbReference type="InterPro" id="IPR014756">
    <property type="entry name" value="Ig_E-set"/>
</dbReference>
<feature type="transmembrane region" description="Helical" evidence="2">
    <location>
        <begin position="120"/>
        <end position="140"/>
    </location>
</feature>
<name>A0A938YF89_9ACTN</name>
<dbReference type="SUPFAM" id="SSF81296">
    <property type="entry name" value="E set domains"/>
    <property type="match status" value="1"/>
</dbReference>
<dbReference type="AlphaFoldDB" id="A0A938YF89"/>
<dbReference type="RefSeq" id="WP_205260279.1">
    <property type="nucleotide sequence ID" value="NZ_JAERWK010000010.1"/>
</dbReference>
<keyword evidence="2" id="KW-0472">Membrane</keyword>
<reference evidence="4" key="1">
    <citation type="submission" date="2021-01" db="EMBL/GenBank/DDBJ databases">
        <title>YIM 132084 draft genome.</title>
        <authorList>
            <person name="An D."/>
        </authorList>
    </citation>
    <scope>NUCLEOTIDE SEQUENCE</scope>
    <source>
        <strain evidence="4">YIM 132084</strain>
    </source>
</reference>
<feature type="region of interest" description="Disordered" evidence="1">
    <location>
        <begin position="176"/>
        <end position="206"/>
    </location>
</feature>
<keyword evidence="2" id="KW-1133">Transmembrane helix</keyword>
<feature type="domain" description="Oxidoreductase molybdopterin-binding" evidence="3">
    <location>
        <begin position="306"/>
        <end position="460"/>
    </location>
</feature>
<evidence type="ECO:0000259" key="3">
    <source>
        <dbReference type="Pfam" id="PF00174"/>
    </source>
</evidence>
<feature type="transmembrane region" description="Helical" evidence="2">
    <location>
        <begin position="29"/>
        <end position="52"/>
    </location>
</feature>
<sequence length="587" mass="60980">MTQRSAPAATAVPPPPAVRVWRPGVGVSALLGVVAVGLTLGLAELLAALGWWSGLLDPAASPVASLGAGFIELTPEWLKRFAIDTFGEHDKTALRIGMGVTLVVVAVAVGLLGRRSPRSAATVAGALTAVAVAAVVTRPSASAVDAVPTVAGGLAGIALLIGALRRTVLTRDQVTEIERTRRGVPPTGTTPEPAAGRSPDPADRAVFTGARHPMSRAGSGAAQVRPGVDRRRFLLLAGTGALVATAAGGLARWVPSGADVMASRAALALPPVVDALPVPGTPVVVDGVTPFVTPADAFYRVDTAFTVPQLTAEDWRLRVHGRVGRTVELSFADLLAMPAVERTITLTCVSNEVGGNLVGTARWQGVRLADVLALAGVGGGPGGEPDAPDCVLSTSVDGFTVTTPLDALLDGRDALLAYGMNGDPLPQEHGFPVRMVVPGLYGYVSATKWVVDLELTRFQDVSAYWTDRGWAAQAPIKTSSRIDVPRGFAQLPPGEVVVAGVAWAQHRGITAVQVQIDDGDWQDAELSDAFTVDTWRQWVFRWDARPGPHVVRCRAVDGSGVVQTADRVGTLPDGSTGLDSRQVTVTA</sequence>
<dbReference type="Pfam" id="PF00174">
    <property type="entry name" value="Oxidored_molyb"/>
    <property type="match status" value="1"/>
</dbReference>
<evidence type="ECO:0000256" key="1">
    <source>
        <dbReference type="SAM" id="MobiDB-lite"/>
    </source>
</evidence>
<dbReference type="SUPFAM" id="SSF56524">
    <property type="entry name" value="Oxidoreductase molybdopterin-binding domain"/>
    <property type="match status" value="1"/>
</dbReference>
<dbReference type="GO" id="GO:0008482">
    <property type="term" value="F:sulfite oxidase activity"/>
    <property type="evidence" value="ECO:0007669"/>
    <property type="project" value="TreeGrafter"/>
</dbReference>
<dbReference type="Proteomes" id="UP000663792">
    <property type="component" value="Unassembled WGS sequence"/>
</dbReference>
<accession>A0A938YF89</accession>
<comment type="caution">
    <text evidence="4">The sequence shown here is derived from an EMBL/GenBank/DDBJ whole genome shotgun (WGS) entry which is preliminary data.</text>
</comment>
<dbReference type="Gene3D" id="3.90.420.10">
    <property type="entry name" value="Oxidoreductase, molybdopterin-binding domain"/>
    <property type="match status" value="1"/>
</dbReference>
<protein>
    <submittedName>
        <fullName evidence="4">Molybdopterin-dependent oxidoreductase</fullName>
    </submittedName>
</protein>
<organism evidence="4 5">
    <name type="scientific">Nakamurella leprariae</name>
    <dbReference type="NCBI Taxonomy" id="2803911"/>
    <lineage>
        <taxon>Bacteria</taxon>
        <taxon>Bacillati</taxon>
        <taxon>Actinomycetota</taxon>
        <taxon>Actinomycetes</taxon>
        <taxon>Nakamurellales</taxon>
        <taxon>Nakamurellaceae</taxon>
        <taxon>Nakamurella</taxon>
    </lineage>
</organism>
<evidence type="ECO:0000256" key="2">
    <source>
        <dbReference type="SAM" id="Phobius"/>
    </source>
</evidence>
<feature type="transmembrane region" description="Helical" evidence="2">
    <location>
        <begin position="146"/>
        <end position="164"/>
    </location>
</feature>
<keyword evidence="5" id="KW-1185">Reference proteome</keyword>
<dbReference type="InterPro" id="IPR000572">
    <property type="entry name" value="OxRdtase_Mopterin-bd_dom"/>
</dbReference>
<keyword evidence="2" id="KW-0812">Transmembrane</keyword>
<proteinExistence type="predicted"/>
<dbReference type="GO" id="GO:0006790">
    <property type="term" value="P:sulfur compound metabolic process"/>
    <property type="evidence" value="ECO:0007669"/>
    <property type="project" value="TreeGrafter"/>
</dbReference>